<dbReference type="PANTHER" id="PTHR10073:SF12">
    <property type="entry name" value="DNA MISMATCH REPAIR PROTEIN MLH1"/>
    <property type="match status" value="1"/>
</dbReference>
<dbReference type="FunFam" id="3.30.230.10:FF:000014">
    <property type="entry name" value="DNA mismatch repair protein Mlh1"/>
    <property type="match status" value="1"/>
</dbReference>
<evidence type="ECO:0000259" key="7">
    <source>
        <dbReference type="SMART" id="SM01340"/>
    </source>
</evidence>
<accession>A0A151ZBZ7</accession>
<dbReference type="Gene3D" id="3.30.230.10">
    <property type="match status" value="1"/>
</dbReference>
<dbReference type="SMART" id="SM01340">
    <property type="entry name" value="DNA_mis_repair"/>
    <property type="match status" value="1"/>
</dbReference>
<evidence type="ECO:0000256" key="3">
    <source>
        <dbReference type="ARBA" id="ARBA00022763"/>
    </source>
</evidence>
<comment type="subcellular location">
    <subcellularLocation>
        <location evidence="1">Nucleus</location>
    </subcellularLocation>
</comment>
<dbReference type="SUPFAM" id="SSF55874">
    <property type="entry name" value="ATPase domain of HSP90 chaperone/DNA topoisomerase II/histidine kinase"/>
    <property type="match status" value="1"/>
</dbReference>
<dbReference type="GO" id="GO:0030983">
    <property type="term" value="F:mismatched DNA binding"/>
    <property type="evidence" value="ECO:0007669"/>
    <property type="project" value="InterPro"/>
</dbReference>
<dbReference type="GO" id="GO:0140664">
    <property type="term" value="F:ATP-dependent DNA damage sensor activity"/>
    <property type="evidence" value="ECO:0007669"/>
    <property type="project" value="InterPro"/>
</dbReference>
<dbReference type="InterPro" id="IPR020568">
    <property type="entry name" value="Ribosomal_Su5_D2-typ_SF"/>
</dbReference>
<dbReference type="FunFam" id="3.30.565.10:FF:000109">
    <property type="entry name" value="Related to MLH1-DNA mismatch repair protein"/>
    <property type="match status" value="1"/>
</dbReference>
<evidence type="ECO:0000313" key="9">
    <source>
        <dbReference type="Proteomes" id="UP000076078"/>
    </source>
</evidence>
<dbReference type="InterPro" id="IPR013507">
    <property type="entry name" value="DNA_mismatch_S5_2-like"/>
</dbReference>
<evidence type="ECO:0000256" key="2">
    <source>
        <dbReference type="ARBA" id="ARBA00006082"/>
    </source>
</evidence>
<dbReference type="Gene3D" id="3.30.565.10">
    <property type="entry name" value="Histidine kinase-like ATPase, C-terminal domain"/>
    <property type="match status" value="1"/>
</dbReference>
<dbReference type="NCBIfam" id="TIGR00585">
    <property type="entry name" value="mutl"/>
    <property type="match status" value="1"/>
</dbReference>
<dbReference type="STRING" id="361077.A0A151ZBZ7"/>
<feature type="domain" description="DNA mismatch repair protein S5" evidence="7">
    <location>
        <begin position="220"/>
        <end position="339"/>
    </location>
</feature>
<dbReference type="Proteomes" id="UP000076078">
    <property type="component" value="Unassembled WGS sequence"/>
</dbReference>
<feature type="compositionally biased region" description="Polar residues" evidence="6">
    <location>
        <begin position="406"/>
        <end position="417"/>
    </location>
</feature>
<evidence type="ECO:0000313" key="8">
    <source>
        <dbReference type="EMBL" id="KYQ91477.1"/>
    </source>
</evidence>
<sequence length="741" mass="84279">MKRIQKLSQEVINKIAAGEVIQRPSNALKELIENSLDAGATTITVTVRDGGLKLLQIQDNGHGIKLEDLDIVCERFTTSKLSTFEDLRKINTFGFRGEALCSISHVSHLSILTKTADSQCAYKAFYSNGKLVPANSMETNCEPKPCAGVVGTLIKAEDLFYSVPSRKKVFKNPQDEHQRIVALMRKYSINNSSIQFILKKQGETTPDVHTPGGQSETQMISSLYGQDLAKELKEIEIQSEKLEFQMKGWFSSLNYQSKKTIFILFINNRLVDSKSLKTSFDQIYSKYLPKGSHPFIFLRLMISPKNIDVNIHPTKSEVKFLYEDQIVDLIQKSLDSHLSVSQQSKTFSTQSIIPDFSNNIPQPTSSQLKKKSNNNNQNNNNSNNNNSNNNNSQIEYDKDKVRTDSKSQTINSFLNPQNNNNNDNNNDIDILDDNKNIDNENDEMNIDKLITTVKTEKQINNSKTFIQARKVKKYKPSELTSIKHLIGTFENDHHVGLKEFFGDVVFVGCLDHCYSLAQCKTKLYLINMETLSRELFYQLTLKGFSDFDQIRFATPLNVLDLLLISLESPVSGWLPTDGPKEKIAQFLSNLIISKSELLLEYFSIEISSDGNLMALPQILENYVPCMDNLPNFLLRLATEVEWEFESDCLEGICREISNFYQLTPTILDKNQIGQSIPNLIGKINNVDDNINLIKRDGKEWVIQHLIFPSFRNLYPPKKLSNDGTVIQITSLEMLYKVFERC</sequence>
<dbReference type="FunCoup" id="A0A151ZBZ7">
    <property type="interactions" value="617"/>
</dbReference>
<dbReference type="PROSITE" id="PS00058">
    <property type="entry name" value="DNA_MISMATCH_REPAIR_1"/>
    <property type="match status" value="1"/>
</dbReference>
<evidence type="ECO:0000256" key="4">
    <source>
        <dbReference type="ARBA" id="ARBA00023204"/>
    </source>
</evidence>
<dbReference type="Pfam" id="PF01119">
    <property type="entry name" value="DNA_mis_repair"/>
    <property type="match status" value="1"/>
</dbReference>
<feature type="compositionally biased region" description="Basic and acidic residues" evidence="6">
    <location>
        <begin position="395"/>
        <end position="405"/>
    </location>
</feature>
<dbReference type="CDD" id="cd16926">
    <property type="entry name" value="HATPase_MutL-MLH-PMS-like"/>
    <property type="match status" value="1"/>
</dbReference>
<dbReference type="Pfam" id="PF13589">
    <property type="entry name" value="HATPase_c_3"/>
    <property type="match status" value="1"/>
</dbReference>
<dbReference type="EMBL" id="LODT01000035">
    <property type="protein sequence ID" value="KYQ91477.1"/>
    <property type="molecule type" value="Genomic_DNA"/>
</dbReference>
<organism evidence="8 9">
    <name type="scientific">Tieghemostelium lacteum</name>
    <name type="common">Slime mold</name>
    <name type="synonym">Dictyostelium lacteum</name>
    <dbReference type="NCBI Taxonomy" id="361077"/>
    <lineage>
        <taxon>Eukaryota</taxon>
        <taxon>Amoebozoa</taxon>
        <taxon>Evosea</taxon>
        <taxon>Eumycetozoa</taxon>
        <taxon>Dictyostelia</taxon>
        <taxon>Dictyosteliales</taxon>
        <taxon>Raperosteliaceae</taxon>
        <taxon>Tieghemostelium</taxon>
    </lineage>
</organism>
<gene>
    <name evidence="8" type="ORF">DLAC_08444</name>
</gene>
<dbReference type="InterPro" id="IPR014762">
    <property type="entry name" value="DNA_mismatch_repair_CS"/>
</dbReference>
<dbReference type="GO" id="GO:0032389">
    <property type="term" value="C:MutLalpha complex"/>
    <property type="evidence" value="ECO:0007669"/>
    <property type="project" value="TreeGrafter"/>
</dbReference>
<dbReference type="InterPro" id="IPR038973">
    <property type="entry name" value="MutL/Mlh/Pms-like"/>
</dbReference>
<evidence type="ECO:0000256" key="6">
    <source>
        <dbReference type="SAM" id="MobiDB-lite"/>
    </source>
</evidence>
<feature type="compositionally biased region" description="Low complexity" evidence="6">
    <location>
        <begin position="418"/>
        <end position="428"/>
    </location>
</feature>
<dbReference type="InterPro" id="IPR036890">
    <property type="entry name" value="HATPase_C_sf"/>
</dbReference>
<dbReference type="InterPro" id="IPR032189">
    <property type="entry name" value="Mlh1_C"/>
</dbReference>
<reference evidence="8 9" key="1">
    <citation type="submission" date="2015-12" db="EMBL/GenBank/DDBJ databases">
        <title>Dictyostelia acquired genes for synthesis and detection of signals that induce cell-type specialization by lateral gene transfer from prokaryotes.</title>
        <authorList>
            <person name="Gloeckner G."/>
            <person name="Schaap P."/>
        </authorList>
    </citation>
    <scope>NUCLEOTIDE SEQUENCE [LARGE SCALE GENOMIC DNA]</scope>
    <source>
        <strain evidence="8 9">TK</strain>
    </source>
</reference>
<dbReference type="Pfam" id="PF16413">
    <property type="entry name" value="Mlh1_C"/>
    <property type="match status" value="1"/>
</dbReference>
<dbReference type="OMA" id="ANYHVKK"/>
<feature type="compositionally biased region" description="Polar residues" evidence="6">
    <location>
        <begin position="352"/>
        <end position="367"/>
    </location>
</feature>
<protein>
    <submittedName>
        <fullName evidence="8">MutL DNA mismatch repair protein</fullName>
    </submittedName>
</protein>
<evidence type="ECO:0000256" key="1">
    <source>
        <dbReference type="ARBA" id="ARBA00004123"/>
    </source>
</evidence>
<dbReference type="AlphaFoldDB" id="A0A151ZBZ7"/>
<dbReference type="OrthoDB" id="10263226at2759"/>
<dbReference type="InterPro" id="IPR014721">
    <property type="entry name" value="Ribsml_uS5_D2-typ_fold_subgr"/>
</dbReference>
<feature type="region of interest" description="Disordered" evidence="6">
    <location>
        <begin position="352"/>
        <end position="439"/>
    </location>
</feature>
<keyword evidence="3" id="KW-0227">DNA damage</keyword>
<proteinExistence type="inferred from homology"/>
<feature type="compositionally biased region" description="Low complexity" evidence="6">
    <location>
        <begin position="373"/>
        <end position="393"/>
    </location>
</feature>
<dbReference type="InterPro" id="IPR002099">
    <property type="entry name" value="MutL/Mlh/PMS"/>
</dbReference>
<dbReference type="PANTHER" id="PTHR10073">
    <property type="entry name" value="DNA MISMATCH REPAIR PROTEIN MLH, PMS, MUTL"/>
    <property type="match status" value="1"/>
</dbReference>
<dbReference type="GO" id="GO:0006298">
    <property type="term" value="P:mismatch repair"/>
    <property type="evidence" value="ECO:0007669"/>
    <property type="project" value="InterPro"/>
</dbReference>
<comment type="similarity">
    <text evidence="2">Belongs to the DNA mismatch repair MutL/HexB family.</text>
</comment>
<dbReference type="GO" id="GO:0005524">
    <property type="term" value="F:ATP binding"/>
    <property type="evidence" value="ECO:0007669"/>
    <property type="project" value="InterPro"/>
</dbReference>
<dbReference type="GO" id="GO:0016887">
    <property type="term" value="F:ATP hydrolysis activity"/>
    <property type="evidence" value="ECO:0007669"/>
    <property type="project" value="InterPro"/>
</dbReference>
<dbReference type="SUPFAM" id="SSF54211">
    <property type="entry name" value="Ribosomal protein S5 domain 2-like"/>
    <property type="match status" value="1"/>
</dbReference>
<evidence type="ECO:0000256" key="5">
    <source>
        <dbReference type="ARBA" id="ARBA00023242"/>
    </source>
</evidence>
<keyword evidence="9" id="KW-1185">Reference proteome</keyword>
<comment type="caution">
    <text evidence="8">The sequence shown here is derived from an EMBL/GenBank/DDBJ whole genome shotgun (WGS) entry which is preliminary data.</text>
</comment>
<name>A0A151ZBZ7_TIELA</name>
<keyword evidence="5" id="KW-0539">Nucleus</keyword>
<keyword evidence="4" id="KW-0234">DNA repair</keyword>
<dbReference type="InParanoid" id="A0A151ZBZ7"/>